<dbReference type="AlphaFoldDB" id="A0A7C5LDS2"/>
<evidence type="ECO:0008006" key="2">
    <source>
        <dbReference type="Google" id="ProtNLM"/>
    </source>
</evidence>
<comment type="caution">
    <text evidence="1">The sequence shown here is derived from an EMBL/GenBank/DDBJ whole genome shotgun (WGS) entry which is preliminary data.</text>
</comment>
<dbReference type="EMBL" id="DRWN01000066">
    <property type="protein sequence ID" value="HHK69059.1"/>
    <property type="molecule type" value="Genomic_DNA"/>
</dbReference>
<proteinExistence type="predicted"/>
<protein>
    <recommendedName>
        <fullName evidence="2">Dipeptidylpeptidase IV N-terminal domain-containing protein</fullName>
    </recommendedName>
</protein>
<dbReference type="SUPFAM" id="SSF69304">
    <property type="entry name" value="Tricorn protease N-terminal domain"/>
    <property type="match status" value="1"/>
</dbReference>
<name>A0A7C5LDS2_CALS0</name>
<gene>
    <name evidence="1" type="ORF">ENM11_07950</name>
</gene>
<reference evidence="1" key="1">
    <citation type="journal article" date="2020" name="mSystems">
        <title>Genome- and Community-Level Interaction Insights into Carbon Utilization and Element Cycling Functions of Hydrothermarchaeota in Hydrothermal Sediment.</title>
        <authorList>
            <person name="Zhou Z."/>
            <person name="Liu Y."/>
            <person name="Xu W."/>
            <person name="Pan J."/>
            <person name="Luo Z.H."/>
            <person name="Li M."/>
        </authorList>
    </citation>
    <scope>NUCLEOTIDE SEQUENCE [LARGE SCALE GENOMIC DNA]</scope>
    <source>
        <strain evidence="1">SpSt-1056</strain>
    </source>
</reference>
<accession>A0A7C5LDS2</accession>
<sequence length="111" mass="12363">MASQNQTHTLQNKRSRALRLAIYDVDSGSFAAMGLSKYGVDFTDYGWFADGSSFWFVARKNERSKLYVCRNTSEVMEVETPAGTVTGLEFDRSSSFTFTAVLLSTKGLKHA</sequence>
<dbReference type="Gene3D" id="2.130.10.150">
    <property type="entry name" value="Peptidase/esterase 'gauge' domain"/>
    <property type="match status" value="1"/>
</dbReference>
<organism evidence="1">
    <name type="scientific">Caldiarchaeum subterraneum</name>
    <dbReference type="NCBI Taxonomy" id="311458"/>
    <lineage>
        <taxon>Archaea</taxon>
        <taxon>Nitrososphaerota</taxon>
        <taxon>Candidatus Caldarchaeales</taxon>
        <taxon>Candidatus Caldarchaeaceae</taxon>
        <taxon>Candidatus Caldarchaeum</taxon>
    </lineage>
</organism>
<evidence type="ECO:0000313" key="1">
    <source>
        <dbReference type="EMBL" id="HHK69059.1"/>
    </source>
</evidence>